<gene>
    <name evidence="2" type="ORF">TWF970_004653</name>
</gene>
<accession>A0A7C8RBR7</accession>
<name>A0A7C8RBR7_ORBOL</name>
<dbReference type="AlphaFoldDB" id="A0A7C8RBR7"/>
<sequence length="124" mass="13811">MTESTNQRTSTGSMGRTTLADASQGYALEPGPPPRPQSAYAKLEAWFNVLAHYSSRNTQKSITGQYKRSRPSCQHKRKEWGVSIDPTNWILKLLVESEVIFSPPLAEPGTNTAFEVPLCQCLIR</sequence>
<organism evidence="2 3">
    <name type="scientific">Orbilia oligospora</name>
    <name type="common">Nematode-trapping fungus</name>
    <name type="synonym">Arthrobotrys oligospora</name>
    <dbReference type="NCBI Taxonomy" id="2813651"/>
    <lineage>
        <taxon>Eukaryota</taxon>
        <taxon>Fungi</taxon>
        <taxon>Dikarya</taxon>
        <taxon>Ascomycota</taxon>
        <taxon>Pezizomycotina</taxon>
        <taxon>Orbiliomycetes</taxon>
        <taxon>Orbiliales</taxon>
        <taxon>Orbiliaceae</taxon>
        <taxon>Orbilia</taxon>
    </lineage>
</organism>
<dbReference type="Proteomes" id="UP000474640">
    <property type="component" value="Unassembled WGS sequence"/>
</dbReference>
<comment type="caution">
    <text evidence="2">The sequence shown here is derived from an EMBL/GenBank/DDBJ whole genome shotgun (WGS) entry which is preliminary data.</text>
</comment>
<protein>
    <submittedName>
        <fullName evidence="2">Uncharacterized protein</fullName>
    </submittedName>
</protein>
<evidence type="ECO:0000256" key="1">
    <source>
        <dbReference type="SAM" id="MobiDB-lite"/>
    </source>
</evidence>
<dbReference type="EMBL" id="JAABOJ010000025">
    <property type="protein sequence ID" value="KAF3278199.1"/>
    <property type="molecule type" value="Genomic_DNA"/>
</dbReference>
<feature type="compositionally biased region" description="Polar residues" evidence="1">
    <location>
        <begin position="1"/>
        <end position="16"/>
    </location>
</feature>
<evidence type="ECO:0000313" key="3">
    <source>
        <dbReference type="Proteomes" id="UP000474640"/>
    </source>
</evidence>
<reference evidence="2 3" key="1">
    <citation type="submission" date="2020-01" db="EMBL/GenBank/DDBJ databases">
        <authorList>
            <person name="Palmer J.M."/>
        </authorList>
    </citation>
    <scope>NUCLEOTIDE SEQUENCE [LARGE SCALE GENOMIC DNA]</scope>
    <source>
        <strain evidence="2 3">TWF970</strain>
    </source>
</reference>
<proteinExistence type="predicted"/>
<evidence type="ECO:0000313" key="2">
    <source>
        <dbReference type="EMBL" id="KAF3278199.1"/>
    </source>
</evidence>
<feature type="region of interest" description="Disordered" evidence="1">
    <location>
        <begin position="1"/>
        <end position="36"/>
    </location>
</feature>